<name>A0A151WYU0_9HYME</name>
<evidence type="ECO:0000313" key="2">
    <source>
        <dbReference type="EMBL" id="KYQ52956.1"/>
    </source>
</evidence>
<reference evidence="2 3" key="1">
    <citation type="submission" date="2015-09" db="EMBL/GenBank/DDBJ databases">
        <title>Trachymyrmex zeteki WGS genome.</title>
        <authorList>
            <person name="Nygaard S."/>
            <person name="Hu H."/>
            <person name="Boomsma J."/>
            <person name="Zhang G."/>
        </authorList>
    </citation>
    <scope>NUCLEOTIDE SEQUENCE [LARGE SCALE GENOMIC DNA]</scope>
    <source>
        <strain evidence="2">Tzet28-1</strain>
        <tissue evidence="2">Whole body</tissue>
    </source>
</reference>
<dbReference type="EMBL" id="KQ982649">
    <property type="protein sequence ID" value="KYQ52956.1"/>
    <property type="molecule type" value="Genomic_DNA"/>
</dbReference>
<keyword evidence="3" id="KW-1185">Reference proteome</keyword>
<evidence type="ECO:0000256" key="1">
    <source>
        <dbReference type="SAM" id="MobiDB-lite"/>
    </source>
</evidence>
<feature type="compositionally biased region" description="Basic and acidic residues" evidence="1">
    <location>
        <begin position="55"/>
        <end position="77"/>
    </location>
</feature>
<dbReference type="AlphaFoldDB" id="A0A151WYU0"/>
<proteinExistence type="predicted"/>
<evidence type="ECO:0000313" key="3">
    <source>
        <dbReference type="Proteomes" id="UP000075809"/>
    </source>
</evidence>
<accession>A0A151WYU0</accession>
<protein>
    <submittedName>
        <fullName evidence="2">Uncharacterized protein</fullName>
    </submittedName>
</protein>
<feature type="region of interest" description="Disordered" evidence="1">
    <location>
        <begin position="52"/>
        <end position="77"/>
    </location>
</feature>
<sequence length="147" mass="16268">MTVFSQGHGPRVANCARYPQDENTVMVVAGASEQQKQHELKEENGLAVMVFEGGRGAKRDEEKSRRDRRSRNPAEGRWLEPPYLVVAGPWGPDSSSCKKGRTTTVHRDSGRSVCCTRVLARTFSHRLAVSRGGYAMAGVNSAHTRRE</sequence>
<dbReference type="Proteomes" id="UP000075809">
    <property type="component" value="Unassembled WGS sequence"/>
</dbReference>
<gene>
    <name evidence="2" type="ORF">ALC60_07682</name>
</gene>
<organism evidence="2 3">
    <name type="scientific">Mycetomoellerius zeteki</name>
    <dbReference type="NCBI Taxonomy" id="64791"/>
    <lineage>
        <taxon>Eukaryota</taxon>
        <taxon>Metazoa</taxon>
        <taxon>Ecdysozoa</taxon>
        <taxon>Arthropoda</taxon>
        <taxon>Hexapoda</taxon>
        <taxon>Insecta</taxon>
        <taxon>Pterygota</taxon>
        <taxon>Neoptera</taxon>
        <taxon>Endopterygota</taxon>
        <taxon>Hymenoptera</taxon>
        <taxon>Apocrita</taxon>
        <taxon>Aculeata</taxon>
        <taxon>Formicoidea</taxon>
        <taxon>Formicidae</taxon>
        <taxon>Myrmicinae</taxon>
        <taxon>Mycetomoellerius</taxon>
    </lineage>
</organism>